<dbReference type="GO" id="GO:0103011">
    <property type="term" value="F:mannosylfructose-phosphate synthase activity"/>
    <property type="evidence" value="ECO:0007669"/>
    <property type="project" value="UniProtKB-EC"/>
</dbReference>
<dbReference type="PANTHER" id="PTHR12526:SF510">
    <property type="entry name" value="D-INOSITOL 3-PHOSPHATE GLYCOSYLTRANSFERASE"/>
    <property type="match status" value="1"/>
</dbReference>
<organism evidence="5 6">
    <name type="scientific">Mucisphaera calidilacus</name>
    <dbReference type="NCBI Taxonomy" id="2527982"/>
    <lineage>
        <taxon>Bacteria</taxon>
        <taxon>Pseudomonadati</taxon>
        <taxon>Planctomycetota</taxon>
        <taxon>Phycisphaerae</taxon>
        <taxon>Phycisphaerales</taxon>
        <taxon>Phycisphaeraceae</taxon>
        <taxon>Mucisphaera</taxon>
    </lineage>
</organism>
<evidence type="ECO:0000259" key="4">
    <source>
        <dbReference type="Pfam" id="PF13439"/>
    </source>
</evidence>
<feature type="domain" description="Glycosyltransferase subfamily 4-like N-terminal" evidence="4">
    <location>
        <begin position="32"/>
        <end position="215"/>
    </location>
</feature>
<dbReference type="Pfam" id="PF13439">
    <property type="entry name" value="Glyco_transf_4"/>
    <property type="match status" value="1"/>
</dbReference>
<dbReference type="AlphaFoldDB" id="A0A518C043"/>
<dbReference type="InterPro" id="IPR028098">
    <property type="entry name" value="Glyco_trans_4-like_N"/>
</dbReference>
<evidence type="ECO:0000259" key="3">
    <source>
        <dbReference type="Pfam" id="PF00534"/>
    </source>
</evidence>
<evidence type="ECO:0000313" key="5">
    <source>
        <dbReference type="EMBL" id="QDU72591.1"/>
    </source>
</evidence>
<proteinExistence type="predicted"/>
<dbReference type="InterPro" id="IPR001296">
    <property type="entry name" value="Glyco_trans_1"/>
</dbReference>
<keyword evidence="2 5" id="KW-0808">Transferase</keyword>
<protein>
    <submittedName>
        <fullName evidence="5">Mannosylfructose-phosphate synthase</fullName>
        <ecNumber evidence="5">2.4.1.246</ecNumber>
    </submittedName>
</protein>
<accession>A0A518C043</accession>
<sequence length="433" mass="48842">MAKQQKYAGSILMISVHGYVAGQPQLGKPDTGGQVVFVLELAKRFRRLGYRVDLLTRRFERQPAVDKITEGLRVLRVPFGGNKFIRKEDMHDHIADFVTNALAYFRENKLTYDVVNSHYWDAGWSGQRIAEEMEIAHVHTPHSLGSWKKKGMVEAGQPVDDTYRFDERIAKEFLVYRNCDHVIPTTDQQEAILAEDYGVPRDHMTMIPPGMDEARFMPAQPALRAAIQKKHGFKQHDVYAVGRVATNKGYDLLIKSLPYLREAVPKARVVIAAGANSERDKRKVNQLKAIAEEAGVSKHVKWKGYVPDDELADHYRSAAVFAMCSRYEPFGMTAIEAMACGTPTVVTVHGGLHEVINYGTHALYADPKQPYMYAAALATPMLYPELGNRLSIEGARFARRQFGWTGIARRTLAIFNRLIGRYESSERLEGSVE</sequence>
<evidence type="ECO:0000256" key="2">
    <source>
        <dbReference type="ARBA" id="ARBA00022679"/>
    </source>
</evidence>
<feature type="domain" description="Glycosyl transferase family 1" evidence="3">
    <location>
        <begin position="227"/>
        <end position="392"/>
    </location>
</feature>
<dbReference type="EMBL" id="CP036280">
    <property type="protein sequence ID" value="QDU72591.1"/>
    <property type="molecule type" value="Genomic_DNA"/>
</dbReference>
<dbReference type="Proteomes" id="UP000320386">
    <property type="component" value="Chromosome"/>
</dbReference>
<name>A0A518C043_9BACT</name>
<dbReference type="Gene3D" id="3.40.50.2000">
    <property type="entry name" value="Glycogen Phosphorylase B"/>
    <property type="match status" value="2"/>
</dbReference>
<evidence type="ECO:0000313" key="6">
    <source>
        <dbReference type="Proteomes" id="UP000320386"/>
    </source>
</evidence>
<keyword evidence="6" id="KW-1185">Reference proteome</keyword>
<dbReference type="KEGG" id="mcad:Pan265_24610"/>
<dbReference type="PANTHER" id="PTHR12526">
    <property type="entry name" value="GLYCOSYLTRANSFERASE"/>
    <property type="match status" value="1"/>
</dbReference>
<evidence type="ECO:0000256" key="1">
    <source>
        <dbReference type="ARBA" id="ARBA00022676"/>
    </source>
</evidence>
<reference evidence="5 6" key="1">
    <citation type="submission" date="2019-02" db="EMBL/GenBank/DDBJ databases">
        <title>Deep-cultivation of Planctomycetes and their phenomic and genomic characterization uncovers novel biology.</title>
        <authorList>
            <person name="Wiegand S."/>
            <person name="Jogler M."/>
            <person name="Boedeker C."/>
            <person name="Pinto D."/>
            <person name="Vollmers J."/>
            <person name="Rivas-Marin E."/>
            <person name="Kohn T."/>
            <person name="Peeters S.H."/>
            <person name="Heuer A."/>
            <person name="Rast P."/>
            <person name="Oberbeckmann S."/>
            <person name="Bunk B."/>
            <person name="Jeske O."/>
            <person name="Meyerdierks A."/>
            <person name="Storesund J.E."/>
            <person name="Kallscheuer N."/>
            <person name="Luecker S."/>
            <person name="Lage O.M."/>
            <person name="Pohl T."/>
            <person name="Merkel B.J."/>
            <person name="Hornburger P."/>
            <person name="Mueller R.-W."/>
            <person name="Bruemmer F."/>
            <person name="Labrenz M."/>
            <person name="Spormann A.M."/>
            <person name="Op den Camp H."/>
            <person name="Overmann J."/>
            <person name="Amann R."/>
            <person name="Jetten M.S.M."/>
            <person name="Mascher T."/>
            <person name="Medema M.H."/>
            <person name="Devos D.P."/>
            <person name="Kaster A.-K."/>
            <person name="Ovreas L."/>
            <person name="Rohde M."/>
            <person name="Galperin M.Y."/>
            <person name="Jogler C."/>
        </authorList>
    </citation>
    <scope>NUCLEOTIDE SEQUENCE [LARGE SCALE GENOMIC DNA]</scope>
    <source>
        <strain evidence="5 6">Pan265</strain>
    </source>
</reference>
<dbReference type="SUPFAM" id="SSF53756">
    <property type="entry name" value="UDP-Glycosyltransferase/glycogen phosphorylase"/>
    <property type="match status" value="1"/>
</dbReference>
<dbReference type="EC" id="2.4.1.246" evidence="5"/>
<gene>
    <name evidence="5" type="primary">mfpsA</name>
    <name evidence="5" type="ORF">Pan265_24610</name>
</gene>
<dbReference type="RefSeq" id="WP_236254408.1">
    <property type="nucleotide sequence ID" value="NZ_CP036280.1"/>
</dbReference>
<dbReference type="Pfam" id="PF00534">
    <property type="entry name" value="Glycos_transf_1"/>
    <property type="match status" value="1"/>
</dbReference>
<keyword evidence="1 5" id="KW-0328">Glycosyltransferase</keyword>